<reference evidence="2 3" key="1">
    <citation type="submission" date="2017-08" db="EMBL/GenBank/DDBJ databases">
        <title>Acidophilic green algal genome provides insights into adaptation to an acidic environment.</title>
        <authorList>
            <person name="Hirooka S."/>
            <person name="Hirose Y."/>
            <person name="Kanesaki Y."/>
            <person name="Higuchi S."/>
            <person name="Fujiwara T."/>
            <person name="Onuma R."/>
            <person name="Era A."/>
            <person name="Ohbayashi R."/>
            <person name="Uzuka A."/>
            <person name="Nozaki H."/>
            <person name="Yoshikawa H."/>
            <person name="Miyagishima S.Y."/>
        </authorList>
    </citation>
    <scope>NUCLEOTIDE SEQUENCE [LARGE SCALE GENOMIC DNA]</scope>
    <source>
        <strain evidence="2 3">NIES-2499</strain>
    </source>
</reference>
<accession>A0A250XDF9</accession>
<dbReference type="EMBL" id="BEGY01000058">
    <property type="protein sequence ID" value="GAX80949.1"/>
    <property type="molecule type" value="Genomic_DNA"/>
</dbReference>
<dbReference type="AlphaFoldDB" id="A0A250XDF9"/>
<keyword evidence="3" id="KW-1185">Reference proteome</keyword>
<evidence type="ECO:0000313" key="2">
    <source>
        <dbReference type="EMBL" id="GAX80949.1"/>
    </source>
</evidence>
<evidence type="ECO:0000256" key="1">
    <source>
        <dbReference type="SAM" id="MobiDB-lite"/>
    </source>
</evidence>
<protein>
    <submittedName>
        <fullName evidence="2">Uncharacterized protein</fullName>
    </submittedName>
</protein>
<proteinExistence type="predicted"/>
<sequence length="193" mass="21295">MIQKNGRGKGVFKFTTGTNDAGERENGVTGQRAEQPGWRCLRGVKLLGEDKIKYPLHQGEEDVRYYLNSCSTPSQQIAVLSTWMLNRSQVVADSNTSTSMDYIIQQQYSSGSITSEEQAVLLNYTSTLRQQNTDLLNAWGTYTDDGASGLVSSSWACSIPRATTQRQRAMSVVIFHYSMQICCGLGLQSRAGS</sequence>
<dbReference type="Proteomes" id="UP000232323">
    <property type="component" value="Unassembled WGS sequence"/>
</dbReference>
<gene>
    <name evidence="2" type="ORF">CEUSTIGMA_g8384.t1</name>
</gene>
<evidence type="ECO:0000313" key="3">
    <source>
        <dbReference type="Proteomes" id="UP000232323"/>
    </source>
</evidence>
<feature type="region of interest" description="Disordered" evidence="1">
    <location>
        <begin position="1"/>
        <end position="32"/>
    </location>
</feature>
<organism evidence="2 3">
    <name type="scientific">Chlamydomonas eustigma</name>
    <dbReference type="NCBI Taxonomy" id="1157962"/>
    <lineage>
        <taxon>Eukaryota</taxon>
        <taxon>Viridiplantae</taxon>
        <taxon>Chlorophyta</taxon>
        <taxon>core chlorophytes</taxon>
        <taxon>Chlorophyceae</taxon>
        <taxon>CS clade</taxon>
        <taxon>Chlamydomonadales</taxon>
        <taxon>Chlamydomonadaceae</taxon>
        <taxon>Chlamydomonas</taxon>
    </lineage>
</organism>
<comment type="caution">
    <text evidence="2">The sequence shown here is derived from an EMBL/GenBank/DDBJ whole genome shotgun (WGS) entry which is preliminary data.</text>
</comment>
<name>A0A250XDF9_9CHLO</name>